<keyword evidence="3" id="KW-0812">Transmembrane</keyword>
<feature type="region of interest" description="Disordered" evidence="2">
    <location>
        <begin position="429"/>
        <end position="492"/>
    </location>
</feature>
<dbReference type="Gene3D" id="3.40.630.190">
    <property type="entry name" value="LCP protein"/>
    <property type="match status" value="1"/>
</dbReference>
<accession>A0A916WZ83</accession>
<dbReference type="Pfam" id="PF03816">
    <property type="entry name" value="LytR_cpsA_psr"/>
    <property type="match status" value="1"/>
</dbReference>
<dbReference type="Proteomes" id="UP000621454">
    <property type="component" value="Unassembled WGS sequence"/>
</dbReference>
<comment type="caution">
    <text evidence="5">The sequence shown here is derived from an EMBL/GenBank/DDBJ whole genome shotgun (WGS) entry which is preliminary data.</text>
</comment>
<feature type="compositionally biased region" description="Low complexity" evidence="2">
    <location>
        <begin position="39"/>
        <end position="60"/>
    </location>
</feature>
<name>A0A916WZ83_9ACTN</name>
<keyword evidence="3" id="KW-0472">Membrane</keyword>
<reference evidence="5" key="1">
    <citation type="journal article" date="2014" name="Int. J. Syst. Evol. Microbiol.">
        <title>Complete genome sequence of Corynebacterium casei LMG S-19264T (=DSM 44701T), isolated from a smear-ripened cheese.</title>
        <authorList>
            <consortium name="US DOE Joint Genome Institute (JGI-PGF)"/>
            <person name="Walter F."/>
            <person name="Albersmeier A."/>
            <person name="Kalinowski J."/>
            <person name="Ruckert C."/>
        </authorList>
    </citation>
    <scope>NUCLEOTIDE SEQUENCE</scope>
    <source>
        <strain evidence="5">CGMCC 1.12827</strain>
    </source>
</reference>
<dbReference type="EMBL" id="BMGC01000031">
    <property type="protein sequence ID" value="GGB42249.1"/>
    <property type="molecule type" value="Genomic_DNA"/>
</dbReference>
<keyword evidence="3" id="KW-1133">Transmembrane helix</keyword>
<dbReference type="PANTHER" id="PTHR33392">
    <property type="entry name" value="POLYISOPRENYL-TEICHOIC ACID--PEPTIDOGLYCAN TEICHOIC ACID TRANSFERASE TAGU"/>
    <property type="match status" value="1"/>
</dbReference>
<dbReference type="AlphaFoldDB" id="A0A916WZ83"/>
<evidence type="ECO:0000313" key="6">
    <source>
        <dbReference type="Proteomes" id="UP000621454"/>
    </source>
</evidence>
<feature type="region of interest" description="Disordered" evidence="2">
    <location>
        <begin position="20"/>
        <end position="79"/>
    </location>
</feature>
<organism evidence="5 6">
    <name type="scientific">Gordonia jinhuaensis</name>
    <dbReference type="NCBI Taxonomy" id="1517702"/>
    <lineage>
        <taxon>Bacteria</taxon>
        <taxon>Bacillati</taxon>
        <taxon>Actinomycetota</taxon>
        <taxon>Actinomycetes</taxon>
        <taxon>Mycobacteriales</taxon>
        <taxon>Gordoniaceae</taxon>
        <taxon>Gordonia</taxon>
    </lineage>
</organism>
<evidence type="ECO:0000256" key="3">
    <source>
        <dbReference type="SAM" id="Phobius"/>
    </source>
</evidence>
<gene>
    <name evidence="5" type="ORF">GCM10011489_32230</name>
</gene>
<protein>
    <recommendedName>
        <fullName evidence="4">Cell envelope-related transcriptional attenuator domain-containing protein</fullName>
    </recommendedName>
</protein>
<evidence type="ECO:0000259" key="4">
    <source>
        <dbReference type="Pfam" id="PF03816"/>
    </source>
</evidence>
<feature type="compositionally biased region" description="Low complexity" evidence="2">
    <location>
        <begin position="429"/>
        <end position="464"/>
    </location>
</feature>
<dbReference type="InterPro" id="IPR004474">
    <property type="entry name" value="LytR_CpsA_psr"/>
</dbReference>
<reference evidence="5" key="2">
    <citation type="submission" date="2020-09" db="EMBL/GenBank/DDBJ databases">
        <authorList>
            <person name="Sun Q."/>
            <person name="Zhou Y."/>
        </authorList>
    </citation>
    <scope>NUCLEOTIDE SEQUENCE</scope>
    <source>
        <strain evidence="5">CGMCC 1.12827</strain>
    </source>
</reference>
<feature type="transmembrane region" description="Helical" evidence="3">
    <location>
        <begin position="88"/>
        <end position="106"/>
    </location>
</feature>
<dbReference type="InterPro" id="IPR050922">
    <property type="entry name" value="LytR/CpsA/Psr_CW_biosynth"/>
</dbReference>
<evidence type="ECO:0000313" key="5">
    <source>
        <dbReference type="EMBL" id="GGB42249.1"/>
    </source>
</evidence>
<evidence type="ECO:0000256" key="1">
    <source>
        <dbReference type="ARBA" id="ARBA00006068"/>
    </source>
</evidence>
<dbReference type="NCBIfam" id="TIGR00350">
    <property type="entry name" value="lytR_cpsA_psr"/>
    <property type="match status" value="1"/>
</dbReference>
<comment type="similarity">
    <text evidence="1">Belongs to the LytR/CpsA/Psr (LCP) family.</text>
</comment>
<proteinExistence type="inferred from homology"/>
<sequence>MQMGRVRAGESLRRRIEAGGEVLDLRTPHTTGHAVTEQAGARHASGSRRASSPGRTSPSRHSGPRARTGRTTTGTEPRHHVMAVRTGRTVMVVGAVVALLITGAGWSTSKIFSDGFTHSDALSKSPHSSDGAENILLMGLDTRKDRNGNNLPDSILRQLHAGDGDEGGYNTNTLILVHVAADRKSVTAFSIPRDDLVQMDGLDVDEAKIKEAYGRKKAQVEDQLVNEGITDPAELEERGREAGREQTIATVEKLTGVPIDRFAEVSLVGFYDIAKALGGVKVCLKHSVDDSEYSGARFSAGVHTLNASQALAFVRQRHGLDNGDLDRTHRQQAFLLSVMHELQSSGTLTNVSKLQKLISALQQDVVLSSGWNLLDWAQEMSSLTGQPISFRTLPVVRYDTFDGQDVNIVDPDAIKAQVQTAFGMRPAVAAPASSSDSGDSAESVSASDSSSSDATSSDAATGDSGMPLTDSNGPAPDQGGMLTSIDGVACVN</sequence>
<feature type="domain" description="Cell envelope-related transcriptional attenuator" evidence="4">
    <location>
        <begin position="170"/>
        <end position="343"/>
    </location>
</feature>
<evidence type="ECO:0000256" key="2">
    <source>
        <dbReference type="SAM" id="MobiDB-lite"/>
    </source>
</evidence>
<dbReference type="PANTHER" id="PTHR33392:SF6">
    <property type="entry name" value="POLYISOPRENYL-TEICHOIC ACID--PEPTIDOGLYCAN TEICHOIC ACID TRANSFERASE TAGU"/>
    <property type="match status" value="1"/>
</dbReference>
<keyword evidence="6" id="KW-1185">Reference proteome</keyword>